<feature type="compositionally biased region" description="Basic and acidic residues" evidence="1">
    <location>
        <begin position="936"/>
        <end position="950"/>
    </location>
</feature>
<name>A0A8S4DE22_PLUXY</name>
<evidence type="ECO:0000313" key="3">
    <source>
        <dbReference type="Proteomes" id="UP000653454"/>
    </source>
</evidence>
<feature type="compositionally biased region" description="Polar residues" evidence="1">
    <location>
        <begin position="858"/>
        <end position="871"/>
    </location>
</feature>
<feature type="region of interest" description="Disordered" evidence="1">
    <location>
        <begin position="714"/>
        <end position="791"/>
    </location>
</feature>
<feature type="region of interest" description="Disordered" evidence="1">
    <location>
        <begin position="177"/>
        <end position="202"/>
    </location>
</feature>
<reference evidence="2" key="1">
    <citation type="submission" date="2020-11" db="EMBL/GenBank/DDBJ databases">
        <authorList>
            <person name="Whiteford S."/>
        </authorList>
    </citation>
    <scope>NUCLEOTIDE SEQUENCE</scope>
</reference>
<feature type="compositionally biased region" description="Polar residues" evidence="1">
    <location>
        <begin position="137"/>
        <end position="155"/>
    </location>
</feature>
<proteinExistence type="predicted"/>
<comment type="caution">
    <text evidence="2">The sequence shown here is derived from an EMBL/GenBank/DDBJ whole genome shotgun (WGS) entry which is preliminary data.</text>
</comment>
<feature type="region of interest" description="Disordered" evidence="1">
    <location>
        <begin position="647"/>
        <end position="677"/>
    </location>
</feature>
<evidence type="ECO:0000256" key="1">
    <source>
        <dbReference type="SAM" id="MobiDB-lite"/>
    </source>
</evidence>
<dbReference type="Proteomes" id="UP000653454">
    <property type="component" value="Unassembled WGS sequence"/>
</dbReference>
<feature type="compositionally biased region" description="Basic and acidic residues" evidence="1">
    <location>
        <begin position="1047"/>
        <end position="1064"/>
    </location>
</feature>
<feature type="compositionally biased region" description="Basic and acidic residues" evidence="1">
    <location>
        <begin position="771"/>
        <end position="788"/>
    </location>
</feature>
<evidence type="ECO:0000313" key="2">
    <source>
        <dbReference type="EMBL" id="CAG9096806.1"/>
    </source>
</evidence>
<feature type="compositionally biased region" description="Basic and acidic residues" evidence="1">
    <location>
        <begin position="872"/>
        <end position="903"/>
    </location>
</feature>
<feature type="region of interest" description="Disordered" evidence="1">
    <location>
        <begin position="1031"/>
        <end position="1103"/>
    </location>
</feature>
<feature type="compositionally biased region" description="Low complexity" evidence="1">
    <location>
        <begin position="951"/>
        <end position="960"/>
    </location>
</feature>
<feature type="region of interest" description="Disordered" evidence="1">
    <location>
        <begin position="100"/>
        <end position="155"/>
    </location>
</feature>
<keyword evidence="3" id="KW-1185">Reference proteome</keyword>
<feature type="compositionally biased region" description="Basic and acidic residues" evidence="1">
    <location>
        <begin position="1003"/>
        <end position="1016"/>
    </location>
</feature>
<feature type="compositionally biased region" description="Basic and acidic residues" evidence="1">
    <location>
        <begin position="833"/>
        <end position="847"/>
    </location>
</feature>
<dbReference type="EMBL" id="CAJHNJ030000004">
    <property type="protein sequence ID" value="CAG9096806.1"/>
    <property type="molecule type" value="Genomic_DNA"/>
</dbReference>
<sequence>MEVAGQWRREWAGTAEYGKVTSGGVTRQVARAMEVLHASSGGSRVRVLRAAYHATTGSGAPAQSFMMHSSRRVISSGSSFMDPSAFLTKPLEIASKPFEISSTPLESSPERFSESENYKVTEPDDTEISEPSKWRSPASTNGRMPSEESSSTADNFSVIDLDTRVNKHSSLLRKYSFDSDSSEIQSKHSPKRNSTRASPLLDPPVSLSTLKYKSLLNGNNDSWNDRRKSYSFEDTSPLSETIQHKNDTLAMESSTDSGICKSTEVVNEPTDERTHHIHVDTSDASYEPREGSFRDWLARNRQYKETPVKTHRDNCIIEEPSEDKITLQSAGKVSIALPMNNQIDDKYQYMKTHINNEERRVKRVEFCKTELHFAADSGKVNIIATDEKPPPTNDFRRRRSAFVPIKSNFDKPVTLFGERINDFTPINDFESNLNGDPGESDENTAATKSILKNKIPKPKPYLLGENMVIGKNDTYENGRTLIENVVPTAVSLINKQLQPEDKKYVPTMISNEQNDTKVKNEGSSFHIKEEMSENQYFQRFKSERNSFRDDFKKFHDVAIESNNTRSNKEKLRNFQTSPVIQVKPKARKLRENELTYFGVGNNKSNNEQRESLQDSIMRVYNKTRETHSDNDLQSVKLIQRVSNSVCNSEAESEDTPEYQNLPIKNSHAPIPVPRPRTRVLRDYKTDRYADEDSERVVILKPIVEQSYVVQDNTIERESRRSRQRRHDVTATSKNRSISEPPKQKTIVAAYDRPNRDSRRPYNDVSKSKTKRYGEKYTEEVQEPLHCEEQNLPEEEALYVNINGESEPEVKRVNSPKNSPELRDHSRDRHRWKSSTDRHEKSHRKLENETIQEDPNRGSIKSRSSKQTNSIDQHTESSRRKIEKSLTSSRKDNTSVSRDRKRSEIVLPTNEPDVIELRIAEKSPNKESRHYTHRERTHQLDTIEKLKDNKHGSYGKSSSKGIDTVDERTNSKRRERSKSRDKSERHLDNTKAVDYNTQNKHTKRIEDRDSTVKSDKNKRREYVINYDDKNGTVSSICKLKPGTKRMSTHPEKIKESKSKSKSSDKKPHRNAVPGTTVDTERESPRQKVEDKSVFSTKLPATVAY</sequence>
<feature type="compositionally biased region" description="Basic and acidic residues" evidence="1">
    <location>
        <begin position="962"/>
        <end position="990"/>
    </location>
</feature>
<feature type="compositionally biased region" description="Basic and acidic residues" evidence="1">
    <location>
        <begin position="108"/>
        <end position="122"/>
    </location>
</feature>
<gene>
    <name evidence="2" type="ORF">PLXY2_LOCUS1732</name>
</gene>
<feature type="compositionally biased region" description="Basic and acidic residues" evidence="1">
    <location>
        <begin position="752"/>
        <end position="761"/>
    </location>
</feature>
<dbReference type="AlphaFoldDB" id="A0A8S4DE22"/>
<feature type="compositionally biased region" description="Basic and acidic residues" evidence="1">
    <location>
        <begin position="1077"/>
        <end position="1091"/>
    </location>
</feature>
<feature type="compositionally biased region" description="Basic and acidic residues" evidence="1">
    <location>
        <begin position="914"/>
        <end position="929"/>
    </location>
</feature>
<organism evidence="2 3">
    <name type="scientific">Plutella xylostella</name>
    <name type="common">Diamondback moth</name>
    <name type="synonym">Plutella maculipennis</name>
    <dbReference type="NCBI Taxonomy" id="51655"/>
    <lineage>
        <taxon>Eukaryota</taxon>
        <taxon>Metazoa</taxon>
        <taxon>Ecdysozoa</taxon>
        <taxon>Arthropoda</taxon>
        <taxon>Hexapoda</taxon>
        <taxon>Insecta</taxon>
        <taxon>Pterygota</taxon>
        <taxon>Neoptera</taxon>
        <taxon>Endopterygota</taxon>
        <taxon>Lepidoptera</taxon>
        <taxon>Glossata</taxon>
        <taxon>Ditrysia</taxon>
        <taxon>Yponomeutoidea</taxon>
        <taxon>Plutellidae</taxon>
        <taxon>Plutella</taxon>
    </lineage>
</organism>
<protein>
    <submittedName>
        <fullName evidence="2">(diamondback moth) hypothetical protein</fullName>
    </submittedName>
</protein>
<feature type="region of interest" description="Disordered" evidence="1">
    <location>
        <begin position="803"/>
        <end position="1016"/>
    </location>
</feature>
<accession>A0A8S4DE22</accession>